<keyword evidence="1 2" id="KW-0732">Signal</keyword>
<evidence type="ECO:0000256" key="1">
    <source>
        <dbReference type="ARBA" id="ARBA00022729"/>
    </source>
</evidence>
<dbReference type="RefSeq" id="WP_289366764.1">
    <property type="nucleotide sequence ID" value="NZ_JAUCBP010000013.1"/>
</dbReference>
<sequence>METRRHSVFLSKLLGIRQQWIGCVMLCAGISLTIAPAAHAQQVGAAQNTPPPIIDPNVQRRTVDESDIDSENFEITPFAGFQTIEDFGNDVVYGVRLGYHVSESFFVEAAYGAATAGTTSFEELSGGAPFLTDEERDFVVYDLSLGYNFNGEIFFADGVAFNTDFYVLAGGGGTDFGGDERFTLTLGAGYRVLLTDYLSLRLDVRDHIFNSDLIGEEKSTHNMAYTLGVSVFF</sequence>
<feature type="chain" id="PRO_5047531767" evidence="2">
    <location>
        <begin position="41"/>
        <end position="233"/>
    </location>
</feature>
<dbReference type="InterPro" id="IPR027385">
    <property type="entry name" value="Beta-barrel_OMP"/>
</dbReference>
<dbReference type="InterPro" id="IPR011250">
    <property type="entry name" value="OMP/PagP_B-barrel"/>
</dbReference>
<evidence type="ECO:0000256" key="2">
    <source>
        <dbReference type="SAM" id="SignalP"/>
    </source>
</evidence>
<protein>
    <submittedName>
        <fullName evidence="4">Outer membrane beta-barrel domain-containing protein</fullName>
    </submittedName>
</protein>
<proteinExistence type="predicted"/>
<dbReference type="Proteomes" id="UP001234343">
    <property type="component" value="Unassembled WGS sequence"/>
</dbReference>
<dbReference type="InterPro" id="IPR030820">
    <property type="entry name" value="OMP_myx_plus_Proteobacteria"/>
</dbReference>
<dbReference type="Pfam" id="PF13505">
    <property type="entry name" value="OMP_b-brl"/>
    <property type="match status" value="1"/>
</dbReference>
<dbReference type="Gene3D" id="2.40.160.20">
    <property type="match status" value="1"/>
</dbReference>
<organism evidence="4 5">
    <name type="scientific">Alteromonas arenosi</name>
    <dbReference type="NCBI Taxonomy" id="3055817"/>
    <lineage>
        <taxon>Bacteria</taxon>
        <taxon>Pseudomonadati</taxon>
        <taxon>Pseudomonadota</taxon>
        <taxon>Gammaproteobacteria</taxon>
        <taxon>Alteromonadales</taxon>
        <taxon>Alteromonadaceae</taxon>
        <taxon>Alteromonas/Salinimonas group</taxon>
        <taxon>Alteromonas</taxon>
    </lineage>
</organism>
<name>A0ABT7T0T4_9ALTE</name>
<evidence type="ECO:0000259" key="3">
    <source>
        <dbReference type="Pfam" id="PF13505"/>
    </source>
</evidence>
<dbReference type="EMBL" id="JAUCBP010000013">
    <property type="protein sequence ID" value="MDM7862021.1"/>
    <property type="molecule type" value="Genomic_DNA"/>
</dbReference>
<feature type="domain" description="Outer membrane protein beta-barrel" evidence="3">
    <location>
        <begin position="45"/>
        <end position="233"/>
    </location>
</feature>
<reference evidence="4 5" key="1">
    <citation type="submission" date="2023-06" db="EMBL/GenBank/DDBJ databases">
        <title>Alteromonas sp. ASW11-36 isolated from intertidal sand.</title>
        <authorList>
            <person name="Li Y."/>
        </authorList>
    </citation>
    <scope>NUCLEOTIDE SEQUENCE [LARGE SCALE GENOMIC DNA]</scope>
    <source>
        <strain evidence="4 5">ASW11-36</strain>
    </source>
</reference>
<keyword evidence="5" id="KW-1185">Reference proteome</keyword>
<accession>A0ABT7T0T4</accession>
<evidence type="ECO:0000313" key="5">
    <source>
        <dbReference type="Proteomes" id="UP001234343"/>
    </source>
</evidence>
<feature type="signal peptide" evidence="2">
    <location>
        <begin position="1"/>
        <end position="40"/>
    </location>
</feature>
<gene>
    <name evidence="4" type="ORF">QTP81_15565</name>
</gene>
<comment type="caution">
    <text evidence="4">The sequence shown here is derived from an EMBL/GenBank/DDBJ whole genome shotgun (WGS) entry which is preliminary data.</text>
</comment>
<dbReference type="SUPFAM" id="SSF56925">
    <property type="entry name" value="OMPA-like"/>
    <property type="match status" value="1"/>
</dbReference>
<evidence type="ECO:0000313" key="4">
    <source>
        <dbReference type="EMBL" id="MDM7862021.1"/>
    </source>
</evidence>
<dbReference type="NCBIfam" id="TIGR04565">
    <property type="entry name" value="OMP_myx_plus"/>
    <property type="match status" value="1"/>
</dbReference>